<dbReference type="EMBL" id="CAJOBD010000104">
    <property type="protein sequence ID" value="CAF3576978.1"/>
    <property type="molecule type" value="Genomic_DNA"/>
</dbReference>
<dbReference type="Pfam" id="PF00076">
    <property type="entry name" value="RRM_1"/>
    <property type="match status" value="1"/>
</dbReference>
<dbReference type="AlphaFoldDB" id="A0A815K8F8"/>
<dbReference type="EMBL" id="CAJNOT010003510">
    <property type="protein sequence ID" value="CAF1387757.1"/>
    <property type="molecule type" value="Genomic_DNA"/>
</dbReference>
<dbReference type="Proteomes" id="UP000663864">
    <property type="component" value="Unassembled WGS sequence"/>
</dbReference>
<evidence type="ECO:0000313" key="2">
    <source>
        <dbReference type="EMBL" id="CAF1387757.1"/>
    </source>
</evidence>
<evidence type="ECO:0000313" key="4">
    <source>
        <dbReference type="Proteomes" id="UP000663864"/>
    </source>
</evidence>
<dbReference type="InterPro" id="IPR012677">
    <property type="entry name" value="Nucleotide-bd_a/b_plait_sf"/>
</dbReference>
<name>A0A815K8F8_9BILA</name>
<comment type="caution">
    <text evidence="2">The sequence shown here is derived from an EMBL/GenBank/DDBJ whole genome shotgun (WGS) entry which is preliminary data.</text>
</comment>
<dbReference type="Proteomes" id="UP000663836">
    <property type="component" value="Unassembled WGS sequence"/>
</dbReference>
<sequence>MDRDRYSIYISNVSDITDEDNLISYFSQFGTIESYTYFPKTPQRNSAAVIIAYGLSVDIDSIIKNNQRKKFDDHILFLRRTLPCTRPAFERFMSSNELVVSLDKLNNDKQFNEINIKKYFSKYGKIVSCRIIIPFRTFLIGFIEGNNVDCAILDEPHYYNENKLILRKYISPNRIDLFRTHKNLFDKNNKNINYSFSEQIRRLKHIIEALQFGQKIQLNLIKYSYDNKKIKFNREHNDDSMKLFIQLKNICNYMNKDIEQMKEKNSFFKLMIEQTQGIKKNIIDLYKKKIKNEHYRFNQLKEVIDLFNTL</sequence>
<accession>A0A815K8F8</accession>
<feature type="domain" description="RRM" evidence="1">
    <location>
        <begin position="7"/>
        <end position="79"/>
    </location>
</feature>
<proteinExistence type="predicted"/>
<dbReference type="Gene3D" id="3.30.70.330">
    <property type="match status" value="1"/>
</dbReference>
<evidence type="ECO:0000313" key="3">
    <source>
        <dbReference type="EMBL" id="CAF3576978.1"/>
    </source>
</evidence>
<evidence type="ECO:0000259" key="1">
    <source>
        <dbReference type="SMART" id="SM00360"/>
    </source>
</evidence>
<gene>
    <name evidence="3" type="ORF">JBS370_LOCUS2611</name>
    <name evidence="2" type="ORF">ZHD862_LOCUS32460</name>
</gene>
<organism evidence="2 4">
    <name type="scientific">Rotaria sordida</name>
    <dbReference type="NCBI Taxonomy" id="392033"/>
    <lineage>
        <taxon>Eukaryota</taxon>
        <taxon>Metazoa</taxon>
        <taxon>Spiralia</taxon>
        <taxon>Gnathifera</taxon>
        <taxon>Rotifera</taxon>
        <taxon>Eurotatoria</taxon>
        <taxon>Bdelloidea</taxon>
        <taxon>Philodinida</taxon>
        <taxon>Philodinidae</taxon>
        <taxon>Rotaria</taxon>
    </lineage>
</organism>
<dbReference type="SMART" id="SM00360">
    <property type="entry name" value="RRM"/>
    <property type="match status" value="2"/>
</dbReference>
<dbReference type="SUPFAM" id="SSF54928">
    <property type="entry name" value="RNA-binding domain, RBD"/>
    <property type="match status" value="1"/>
</dbReference>
<dbReference type="GO" id="GO:0003723">
    <property type="term" value="F:RNA binding"/>
    <property type="evidence" value="ECO:0007669"/>
    <property type="project" value="InterPro"/>
</dbReference>
<protein>
    <recommendedName>
        <fullName evidence="1">RRM domain-containing protein</fullName>
    </recommendedName>
</protein>
<dbReference type="InterPro" id="IPR000504">
    <property type="entry name" value="RRM_dom"/>
</dbReference>
<dbReference type="InterPro" id="IPR035979">
    <property type="entry name" value="RBD_domain_sf"/>
</dbReference>
<reference evidence="2" key="1">
    <citation type="submission" date="2021-02" db="EMBL/GenBank/DDBJ databases">
        <authorList>
            <person name="Nowell W R."/>
        </authorList>
    </citation>
    <scope>NUCLEOTIDE SEQUENCE</scope>
</reference>
<feature type="domain" description="RRM" evidence="1">
    <location>
        <begin position="99"/>
        <end position="167"/>
    </location>
</feature>